<name>A0ACA9LBX1_9GLOM</name>
<dbReference type="Proteomes" id="UP000789702">
    <property type="component" value="Unassembled WGS sequence"/>
</dbReference>
<sequence>MDFIYRKFFDNKPSEGETLTQLFNKCKRGFIFNGDKPKKADINAFEVDKYEINLTEHFSSFEIECSNELEIFCSTNFILDGKFKAGLSWLSVFLGVSHNNVEQKLVRFETFVKYSCKKWERAEVKIPKSCIKPTEKFISDVKTALSKGTNDEKLNALLKLTETYGSFYTCRLVFGKAEINEIISENSSSESSKTNVTEVTAGIESGLHVNASTTVRTENNRRNRCDNKFSKSKSLVIGNDDLSNYAKWDIIAYDEIYLIFDLLENDYSDLRKEILDILGQRILSAGVSDIIEYDFATPFIYPLETKLTKVEDIHKCHIFASIMNENAKTALSLRVEYEDEYTPIIVVHLIQHKYKKKLSFFRQKKNTFSFKLGWIIVGQPKNFDFDLTESSYPVILRSYTLSNLKMENNRIRISFDKIPKLHEQKLKETCILSTCVLKLTSENESSKQIIIGAHVSPSIHSVCLFAYNHDSEMNCVDENILQNLSLYFCTVDVNNSHKTFEFGQTIVKWRQSHKQPNMFYGCEDPCDKNIFPGNEKNILSSFLANSYEQGRVYGNQIILVNQLVDCSTNCEHGSVNVNLNEVIFGSFKSECMKCNIVKIAYMIVTPKK</sequence>
<organism evidence="1 2">
    <name type="scientific">Dentiscutata heterogama</name>
    <dbReference type="NCBI Taxonomy" id="1316150"/>
    <lineage>
        <taxon>Eukaryota</taxon>
        <taxon>Fungi</taxon>
        <taxon>Fungi incertae sedis</taxon>
        <taxon>Mucoromycota</taxon>
        <taxon>Glomeromycotina</taxon>
        <taxon>Glomeromycetes</taxon>
        <taxon>Diversisporales</taxon>
        <taxon>Gigasporaceae</taxon>
        <taxon>Dentiscutata</taxon>
    </lineage>
</organism>
<comment type="caution">
    <text evidence="1">The sequence shown here is derived from an EMBL/GenBank/DDBJ whole genome shotgun (WGS) entry which is preliminary data.</text>
</comment>
<keyword evidence="2" id="KW-1185">Reference proteome</keyword>
<gene>
    <name evidence="1" type="ORF">DHETER_LOCUS3962</name>
</gene>
<proteinExistence type="predicted"/>
<evidence type="ECO:0000313" key="2">
    <source>
        <dbReference type="Proteomes" id="UP000789702"/>
    </source>
</evidence>
<accession>A0ACA9LBX1</accession>
<reference evidence="1" key="1">
    <citation type="submission" date="2021-06" db="EMBL/GenBank/DDBJ databases">
        <authorList>
            <person name="Kallberg Y."/>
            <person name="Tangrot J."/>
            <person name="Rosling A."/>
        </authorList>
    </citation>
    <scope>NUCLEOTIDE SEQUENCE</scope>
    <source>
        <strain evidence="1">IL203A</strain>
    </source>
</reference>
<evidence type="ECO:0000313" key="1">
    <source>
        <dbReference type="EMBL" id="CAG8522007.1"/>
    </source>
</evidence>
<protein>
    <submittedName>
        <fullName evidence="1">13720_t:CDS:1</fullName>
    </submittedName>
</protein>
<dbReference type="EMBL" id="CAJVPU010003716">
    <property type="protein sequence ID" value="CAG8522007.1"/>
    <property type="molecule type" value="Genomic_DNA"/>
</dbReference>